<dbReference type="InterPro" id="IPR003018">
    <property type="entry name" value="GAF"/>
</dbReference>
<dbReference type="SMART" id="SM00388">
    <property type="entry name" value="HisKA"/>
    <property type="match status" value="1"/>
</dbReference>
<comment type="subcellular location">
    <subcellularLocation>
        <location evidence="2">Membrane</location>
        <topology evidence="2">Multi-pass membrane protein</topology>
    </subcellularLocation>
</comment>
<dbReference type="InterPro" id="IPR003852">
    <property type="entry name" value="Sig_transdc_His_kinase_KdpD_N"/>
</dbReference>
<dbReference type="InterPro" id="IPR003594">
    <property type="entry name" value="HATPase_dom"/>
</dbReference>
<evidence type="ECO:0000256" key="13">
    <source>
        <dbReference type="ARBA" id="ARBA00057300"/>
    </source>
</evidence>
<dbReference type="PRINTS" id="PR00344">
    <property type="entry name" value="BCTRLSENSOR"/>
</dbReference>
<evidence type="ECO:0000256" key="4">
    <source>
        <dbReference type="ARBA" id="ARBA00022553"/>
    </source>
</evidence>
<dbReference type="InterPro" id="IPR025201">
    <property type="entry name" value="KdpD_TM"/>
</dbReference>
<evidence type="ECO:0000313" key="17">
    <source>
        <dbReference type="Proteomes" id="UP000076268"/>
    </source>
</evidence>
<dbReference type="PANTHER" id="PTHR45569:SF1">
    <property type="entry name" value="SENSOR PROTEIN KDPD"/>
    <property type="match status" value="1"/>
</dbReference>
<dbReference type="InterPro" id="IPR005467">
    <property type="entry name" value="His_kinase_dom"/>
</dbReference>
<dbReference type="Pfam" id="PF13493">
    <property type="entry name" value="DUF4118"/>
    <property type="match status" value="1"/>
</dbReference>
<organism evidence="16 17">
    <name type="scientific">Anaerosporomusa subterranea</name>
    <dbReference type="NCBI Taxonomy" id="1794912"/>
    <lineage>
        <taxon>Bacteria</taxon>
        <taxon>Bacillati</taxon>
        <taxon>Bacillota</taxon>
        <taxon>Negativicutes</taxon>
        <taxon>Acetonemataceae</taxon>
        <taxon>Anaerosporomusa</taxon>
    </lineage>
</organism>
<accession>A0A154BPZ4</accession>
<evidence type="ECO:0000256" key="10">
    <source>
        <dbReference type="ARBA" id="ARBA00022989"/>
    </source>
</evidence>
<dbReference type="InterPro" id="IPR052023">
    <property type="entry name" value="Histidine_kinase_KdpD"/>
</dbReference>
<dbReference type="Pfam" id="PF02518">
    <property type="entry name" value="HATPase_c"/>
    <property type="match status" value="1"/>
</dbReference>
<dbReference type="PROSITE" id="PS50109">
    <property type="entry name" value="HIS_KIN"/>
    <property type="match status" value="1"/>
</dbReference>
<dbReference type="InterPro" id="IPR036890">
    <property type="entry name" value="HATPase_C_sf"/>
</dbReference>
<dbReference type="Gene3D" id="3.40.50.620">
    <property type="entry name" value="HUPs"/>
    <property type="match status" value="1"/>
</dbReference>
<dbReference type="SMART" id="SM00387">
    <property type="entry name" value="HATPase_c"/>
    <property type="match status" value="1"/>
</dbReference>
<keyword evidence="9" id="KW-0067">ATP-binding</keyword>
<dbReference type="Gene3D" id="3.30.565.10">
    <property type="entry name" value="Histidine kinase-like ATPase, C-terminal domain"/>
    <property type="match status" value="1"/>
</dbReference>
<dbReference type="Gene3D" id="1.20.120.620">
    <property type="entry name" value="Backbone structure of the membrane domain of e. Coli histidine kinase receptor kdpd"/>
    <property type="match status" value="1"/>
</dbReference>
<keyword evidence="8 16" id="KW-0418">Kinase</keyword>
<gene>
    <name evidence="16" type="ORF">AXX12_06180</name>
</gene>
<comment type="caution">
    <text evidence="16">The sequence shown here is derived from an EMBL/GenBank/DDBJ whole genome shotgun (WGS) entry which is preliminary data.</text>
</comment>
<dbReference type="InterPro" id="IPR006016">
    <property type="entry name" value="UspA"/>
</dbReference>
<dbReference type="InterPro" id="IPR014729">
    <property type="entry name" value="Rossmann-like_a/b/a_fold"/>
</dbReference>
<dbReference type="GO" id="GO:0005886">
    <property type="term" value="C:plasma membrane"/>
    <property type="evidence" value="ECO:0007669"/>
    <property type="project" value="TreeGrafter"/>
</dbReference>
<dbReference type="SUPFAM" id="SSF52402">
    <property type="entry name" value="Adenine nucleotide alpha hydrolases-like"/>
    <property type="match status" value="1"/>
</dbReference>
<feature type="transmembrane region" description="Helical" evidence="14">
    <location>
        <begin position="400"/>
        <end position="420"/>
    </location>
</feature>
<dbReference type="InterPro" id="IPR004358">
    <property type="entry name" value="Sig_transdc_His_kin-like_C"/>
</dbReference>
<dbReference type="GO" id="GO:0042802">
    <property type="term" value="F:identical protein binding"/>
    <property type="evidence" value="ECO:0007669"/>
    <property type="project" value="UniProtKB-ARBA"/>
</dbReference>
<evidence type="ECO:0000256" key="7">
    <source>
        <dbReference type="ARBA" id="ARBA00022741"/>
    </source>
</evidence>
<evidence type="ECO:0000259" key="15">
    <source>
        <dbReference type="PROSITE" id="PS50109"/>
    </source>
</evidence>
<keyword evidence="7" id="KW-0547">Nucleotide-binding</keyword>
<dbReference type="SUPFAM" id="SSF55874">
    <property type="entry name" value="ATPase domain of HSP90 chaperone/DNA topoisomerase II/histidine kinase"/>
    <property type="match status" value="1"/>
</dbReference>
<keyword evidence="5" id="KW-0808">Transferase</keyword>
<evidence type="ECO:0000256" key="14">
    <source>
        <dbReference type="SAM" id="Phobius"/>
    </source>
</evidence>
<dbReference type="InterPro" id="IPR027417">
    <property type="entry name" value="P-loop_NTPase"/>
</dbReference>
<evidence type="ECO:0000313" key="16">
    <source>
        <dbReference type="EMBL" id="KYZ76027.1"/>
    </source>
</evidence>
<dbReference type="Pfam" id="PF13492">
    <property type="entry name" value="GAF_3"/>
    <property type="match status" value="1"/>
</dbReference>
<dbReference type="Gene3D" id="3.30.450.40">
    <property type="match status" value="1"/>
</dbReference>
<dbReference type="Pfam" id="PF02702">
    <property type="entry name" value="KdpD"/>
    <property type="match status" value="1"/>
</dbReference>
<keyword evidence="4" id="KW-0597">Phosphoprotein</keyword>
<evidence type="ECO:0000256" key="12">
    <source>
        <dbReference type="ARBA" id="ARBA00023136"/>
    </source>
</evidence>
<evidence type="ECO:0000256" key="11">
    <source>
        <dbReference type="ARBA" id="ARBA00023012"/>
    </source>
</evidence>
<keyword evidence="17" id="KW-1185">Reference proteome</keyword>
<dbReference type="EC" id="2.7.13.3" evidence="3"/>
<dbReference type="OrthoDB" id="9806130at2"/>
<dbReference type="InterPro" id="IPR036097">
    <property type="entry name" value="HisK_dim/P_sf"/>
</dbReference>
<evidence type="ECO:0000256" key="1">
    <source>
        <dbReference type="ARBA" id="ARBA00000085"/>
    </source>
</evidence>
<dbReference type="Pfam" id="PF00582">
    <property type="entry name" value="Usp"/>
    <property type="match status" value="1"/>
</dbReference>
<dbReference type="EMBL" id="LSGP01000017">
    <property type="protein sequence ID" value="KYZ76027.1"/>
    <property type="molecule type" value="Genomic_DNA"/>
</dbReference>
<proteinExistence type="predicted"/>
<feature type="transmembrane region" description="Helical" evidence="14">
    <location>
        <begin position="450"/>
        <end position="471"/>
    </location>
</feature>
<dbReference type="GO" id="GO:0000155">
    <property type="term" value="F:phosphorelay sensor kinase activity"/>
    <property type="evidence" value="ECO:0007669"/>
    <property type="project" value="InterPro"/>
</dbReference>
<dbReference type="RefSeq" id="WP_066240756.1">
    <property type="nucleotide sequence ID" value="NZ_LSGP01000017.1"/>
</dbReference>
<keyword evidence="6 14" id="KW-0812">Transmembrane</keyword>
<evidence type="ECO:0000256" key="9">
    <source>
        <dbReference type="ARBA" id="ARBA00022840"/>
    </source>
</evidence>
<evidence type="ECO:0000256" key="2">
    <source>
        <dbReference type="ARBA" id="ARBA00004141"/>
    </source>
</evidence>
<dbReference type="FunFam" id="3.30.565.10:FF:000042">
    <property type="entry name" value="Two-component sensor histidine kinase KdpD"/>
    <property type="match status" value="1"/>
</dbReference>
<dbReference type="CDD" id="cd01987">
    <property type="entry name" value="USP_KdpD-like"/>
    <property type="match status" value="1"/>
</dbReference>
<dbReference type="AlphaFoldDB" id="A0A154BPZ4"/>
<dbReference type="SUPFAM" id="SSF55781">
    <property type="entry name" value="GAF domain-like"/>
    <property type="match status" value="1"/>
</dbReference>
<dbReference type="STRING" id="1794912.AXX12_06180"/>
<dbReference type="Gene3D" id="1.10.287.130">
    <property type="match status" value="1"/>
</dbReference>
<reference evidence="16 17" key="1">
    <citation type="submission" date="2016-02" db="EMBL/GenBank/DDBJ databases">
        <title>Anaerosporomusa subterraneum gen. nov., sp. nov., a spore-forming obligate anaerobe isolated from saprolite.</title>
        <authorList>
            <person name="Choi J.K."/>
            <person name="Shah M."/>
            <person name="Yee N."/>
        </authorList>
    </citation>
    <scope>NUCLEOTIDE SEQUENCE [LARGE SCALE GENOMIC DNA]</scope>
    <source>
        <strain evidence="16 17">RU4</strain>
    </source>
</reference>
<dbReference type="InterPro" id="IPR003661">
    <property type="entry name" value="HisK_dim/P_dom"/>
</dbReference>
<evidence type="ECO:0000256" key="5">
    <source>
        <dbReference type="ARBA" id="ARBA00022679"/>
    </source>
</evidence>
<dbReference type="CDD" id="cd00075">
    <property type="entry name" value="HATPase"/>
    <property type="match status" value="1"/>
</dbReference>
<dbReference type="FunFam" id="3.40.50.300:FF:000483">
    <property type="entry name" value="Sensor histidine kinase KdpD"/>
    <property type="match status" value="1"/>
</dbReference>
<dbReference type="CDD" id="cd00082">
    <property type="entry name" value="HisKA"/>
    <property type="match status" value="1"/>
</dbReference>
<dbReference type="GO" id="GO:0005524">
    <property type="term" value="F:ATP binding"/>
    <property type="evidence" value="ECO:0007669"/>
    <property type="project" value="UniProtKB-KW"/>
</dbReference>
<dbReference type="InterPro" id="IPR038318">
    <property type="entry name" value="KdpD_sf"/>
</dbReference>
<dbReference type="Proteomes" id="UP000076268">
    <property type="component" value="Unassembled WGS sequence"/>
</dbReference>
<dbReference type="GO" id="GO:0005737">
    <property type="term" value="C:cytoplasm"/>
    <property type="evidence" value="ECO:0007669"/>
    <property type="project" value="UniProtKB-ARBA"/>
</dbReference>
<dbReference type="SUPFAM" id="SSF47384">
    <property type="entry name" value="Homodimeric domain of signal transducing histidine kinase"/>
    <property type="match status" value="1"/>
</dbReference>
<evidence type="ECO:0000256" key="3">
    <source>
        <dbReference type="ARBA" id="ARBA00012438"/>
    </source>
</evidence>
<keyword evidence="11" id="KW-0902">Two-component regulatory system</keyword>
<dbReference type="Pfam" id="PF00512">
    <property type="entry name" value="HisKA"/>
    <property type="match status" value="1"/>
</dbReference>
<dbReference type="Gene3D" id="3.40.50.300">
    <property type="entry name" value="P-loop containing nucleotide triphosphate hydrolases"/>
    <property type="match status" value="1"/>
</dbReference>
<protein>
    <recommendedName>
        <fullName evidence="3">histidine kinase</fullName>
        <ecNumber evidence="3">2.7.13.3</ecNumber>
    </recommendedName>
</protein>
<comment type="function">
    <text evidence="13">Member of the two-component regulatory system KdpD/KdpE involved in the regulation of the kdp operon. KdpD may function as a membrane-associated protein kinase that phosphorylates KdpE in response to environmental signals.</text>
</comment>
<dbReference type="InterPro" id="IPR029016">
    <property type="entry name" value="GAF-like_dom_sf"/>
</dbReference>
<comment type="catalytic activity">
    <reaction evidence="1">
        <text>ATP + protein L-histidine = ADP + protein N-phospho-L-histidine.</text>
        <dbReference type="EC" id="2.7.13.3"/>
    </reaction>
</comment>
<feature type="transmembrane region" description="Helical" evidence="14">
    <location>
        <begin position="478"/>
        <end position="494"/>
    </location>
</feature>
<dbReference type="PANTHER" id="PTHR45569">
    <property type="entry name" value="SENSOR PROTEIN KDPD"/>
    <property type="match status" value="1"/>
</dbReference>
<keyword evidence="12 14" id="KW-0472">Membrane</keyword>
<sequence>MQNNKRQKQRPDPDALLEKINRSSKGKLTVFLGAAAGVGKTFTMLESAHERRREGVDIVIGWVETHGRQETENLVAGLEIILAKTLQYRNKELQEMDIDAIIARDPELVLIDELAHTNVSGSRHVRRFQDVDELLKAGINVYTTLNIQHVESLNDVVAQITGIVVKETVPDYIIEQADSVQLIDIPPEDLIKRLKEGKVYVPGQAEQALQRFFRPGNINALRELSLRFTASRVDKDLNEYMRDHNINKPWPAAGRVMVCVSASPFSTQLIRAARRLSAGLQAEWLAVHIETARRFAAGDAERDRIVRNMRLAEELGAKTLSASASDLASEILELAHVHNVTSIVVGKPRHGRLWELFHGSVVDKLIRRSGGVNIYVIQANEEQVQVSNIATEPAGKRAIWLPYGGSFLMVAVVTLFSWALRGGIENSNISLLYQLPVVFSAFWWGRWPSYFTGICSVLAFDFLFIPPIFTFSVDDIRYLWSFLTFLIVAFVIGGRTELLRYEAVTARLREKNTHALFDFSREIAAAIDLDSIVRELGSQIADALNRGIVVLLPDENEKLVVWAQHEPGVESRQESGDYKNTSLIDNDETAVATWVYQHKQVAGRSTDTLPGAQYLYFPLQTRDNVVGVLGICIIEKLITPEQRRLMDAWAGLAAIAIERVKLTRKAREAALLLESDRLHTALFNSISHELRTPMSSIIGSATTLLESEAMYSAEERRELIENIKVSSTRMNLTLINLLDTARLESGMMRLKVDWCDIEDIIGSALRNLTEQIKDRALDIIIPDDTPLLRGDCVLLGQVIINLVDNAAKYSPQGSSIEIRGSRDKNSLQVSVGDRGIGIPEADLPRIFEKFYRIQFGENTIPGTGLGLSICKSIIEAHDGKIWAENRSGGGAKISFSVPLTGNKNDFALTEGERAYD</sequence>
<keyword evidence="10 14" id="KW-1133">Transmembrane helix</keyword>
<evidence type="ECO:0000256" key="8">
    <source>
        <dbReference type="ARBA" id="ARBA00022777"/>
    </source>
</evidence>
<name>A0A154BPZ4_ANASB</name>
<evidence type="ECO:0000256" key="6">
    <source>
        <dbReference type="ARBA" id="ARBA00022692"/>
    </source>
</evidence>
<feature type="domain" description="Histidine kinase" evidence="15">
    <location>
        <begin position="685"/>
        <end position="901"/>
    </location>
</feature>